<dbReference type="Proteomes" id="UP000197679">
    <property type="component" value="Chromosome"/>
</dbReference>
<sequence length="134" mass="15146">MDEDTLILTFLVSAPAFFITSLLWPGLFQHLISMATSGNIFYEIIGIAGIAYAVIGAVIIIIFAFTLLIYILVFGVIFFFPAYLIYTMLGLEYSLILVAVLCTIAILYFLETHTVSVEHYTIVVNPHRRYIIKR</sequence>
<evidence type="ECO:0000313" key="2">
    <source>
        <dbReference type="EMBL" id="ASI14150.1"/>
    </source>
</evidence>
<dbReference type="KEGG" id="marh:Mia14_0866"/>
<feature type="transmembrane region" description="Helical" evidence="1">
    <location>
        <begin position="68"/>
        <end position="86"/>
    </location>
</feature>
<feature type="transmembrane region" description="Helical" evidence="1">
    <location>
        <begin position="6"/>
        <end position="28"/>
    </location>
</feature>
<gene>
    <name evidence="2" type="ORF">Mia14_0866</name>
</gene>
<keyword evidence="3" id="KW-1185">Reference proteome</keyword>
<feature type="transmembrane region" description="Helical" evidence="1">
    <location>
        <begin position="40"/>
        <end position="62"/>
    </location>
</feature>
<reference evidence="2 3" key="1">
    <citation type="journal article" date="2017" name="Nat. Commun.">
        <title>'ARMAN' archaea depend on association with euryarchaeal host in culture and in situ.</title>
        <authorList>
            <person name="Golyshina O."/>
            <person name="Toshchakov S."/>
            <person name="Makarova K."/>
            <person name="Gavrilov S."/>
            <person name="Korzhenkov A."/>
            <person name="La Cono V."/>
            <person name="Arcadi E."/>
            <person name="Nechitaylo T."/>
            <person name="Ferrer M."/>
            <person name="Kublanov I."/>
            <person name="Wolf Y."/>
            <person name="Yakimov M."/>
            <person name="Golyshin P."/>
            <person name="Slesarev A."/>
            <person name="Kozyavkin S."/>
        </authorList>
    </citation>
    <scope>NUCLEOTIDE SEQUENCE [LARGE SCALE GENOMIC DNA]</scope>
    <source>
        <strain evidence="2 3">Mia14</strain>
    </source>
</reference>
<dbReference type="AlphaFoldDB" id="A0A218NNT5"/>
<evidence type="ECO:0000313" key="3">
    <source>
        <dbReference type="Proteomes" id="UP000197679"/>
    </source>
</evidence>
<name>A0A218NNT5_9ARCH</name>
<keyword evidence="1" id="KW-1133">Transmembrane helix</keyword>
<dbReference type="EMBL" id="CP019964">
    <property type="protein sequence ID" value="ASI14150.1"/>
    <property type="molecule type" value="Genomic_DNA"/>
</dbReference>
<organism evidence="2 3">
    <name type="scientific">Candidatus Mancarchaeum acidiphilum</name>
    <dbReference type="NCBI Taxonomy" id="1920749"/>
    <lineage>
        <taxon>Archaea</taxon>
        <taxon>Candidatus Micrarchaeota</taxon>
        <taxon>Candidatus Mancarchaeum</taxon>
    </lineage>
</organism>
<evidence type="ECO:0000256" key="1">
    <source>
        <dbReference type="SAM" id="Phobius"/>
    </source>
</evidence>
<keyword evidence="1" id="KW-0472">Membrane</keyword>
<accession>A0A218NNT5</accession>
<feature type="transmembrane region" description="Helical" evidence="1">
    <location>
        <begin position="93"/>
        <end position="110"/>
    </location>
</feature>
<keyword evidence="1" id="KW-0812">Transmembrane</keyword>
<protein>
    <submittedName>
        <fullName evidence="2">Multipass membrane protein</fullName>
    </submittedName>
</protein>
<proteinExistence type="predicted"/>